<keyword evidence="5 13" id="KW-0808">Transferase</keyword>
<keyword evidence="4" id="KW-0597">Phosphoprotein</keyword>
<dbReference type="Gene3D" id="6.10.340.10">
    <property type="match status" value="1"/>
</dbReference>
<evidence type="ECO:0000256" key="6">
    <source>
        <dbReference type="ARBA" id="ARBA00022692"/>
    </source>
</evidence>
<dbReference type="AlphaFoldDB" id="A0A518D8E6"/>
<dbReference type="OrthoDB" id="9786919at2"/>
<comment type="subcellular location">
    <subcellularLocation>
        <location evidence="2">Membrane</location>
    </subcellularLocation>
</comment>
<proteinExistence type="predicted"/>
<evidence type="ECO:0000256" key="4">
    <source>
        <dbReference type="ARBA" id="ARBA00022553"/>
    </source>
</evidence>
<dbReference type="InterPro" id="IPR003661">
    <property type="entry name" value="HisK_dim/P_dom"/>
</dbReference>
<comment type="catalytic activity">
    <reaction evidence="1">
        <text>ATP + protein L-histidine = ADP + protein N-phospho-L-histidine.</text>
        <dbReference type="EC" id="2.7.13.3"/>
    </reaction>
</comment>
<evidence type="ECO:0000256" key="5">
    <source>
        <dbReference type="ARBA" id="ARBA00022679"/>
    </source>
</evidence>
<dbReference type="GO" id="GO:0000155">
    <property type="term" value="F:phosphorelay sensor kinase activity"/>
    <property type="evidence" value="ECO:0007669"/>
    <property type="project" value="InterPro"/>
</dbReference>
<dbReference type="SUPFAM" id="SSF55874">
    <property type="entry name" value="ATPase domain of HSP90 chaperone/DNA topoisomerase II/histidine kinase"/>
    <property type="match status" value="1"/>
</dbReference>
<dbReference type="InterPro" id="IPR003660">
    <property type="entry name" value="HAMP_dom"/>
</dbReference>
<keyword evidence="9" id="KW-0902">Two-component regulatory system</keyword>
<dbReference type="RefSeq" id="WP_145281878.1">
    <property type="nucleotide sequence ID" value="NZ_CP036291.1"/>
</dbReference>
<evidence type="ECO:0000259" key="12">
    <source>
        <dbReference type="PROSITE" id="PS50885"/>
    </source>
</evidence>
<keyword evidence="7" id="KW-0418">Kinase</keyword>
<evidence type="ECO:0000259" key="11">
    <source>
        <dbReference type="PROSITE" id="PS50109"/>
    </source>
</evidence>
<protein>
    <recommendedName>
        <fullName evidence="3">histidine kinase</fullName>
        <ecNumber evidence="3">2.7.13.3</ecNumber>
    </recommendedName>
</protein>
<dbReference type="PROSITE" id="PS50109">
    <property type="entry name" value="HIS_KIN"/>
    <property type="match status" value="1"/>
</dbReference>
<keyword evidence="6 10" id="KW-0812">Transmembrane</keyword>
<dbReference type="SMART" id="SM00387">
    <property type="entry name" value="HATPase_c"/>
    <property type="match status" value="1"/>
</dbReference>
<dbReference type="Gene3D" id="3.30.565.10">
    <property type="entry name" value="Histidine kinase-like ATPase, C-terminal domain"/>
    <property type="match status" value="1"/>
</dbReference>
<dbReference type="InterPro" id="IPR036097">
    <property type="entry name" value="HisK_dim/P_sf"/>
</dbReference>
<name>A0A518D8E6_9BACT</name>
<feature type="domain" description="HAMP" evidence="12">
    <location>
        <begin position="188"/>
        <end position="241"/>
    </location>
</feature>
<keyword evidence="10" id="KW-0472">Membrane</keyword>
<dbReference type="KEGG" id="pnd:Pla175_10900"/>
<dbReference type="Pfam" id="PF00512">
    <property type="entry name" value="HisKA"/>
    <property type="match status" value="1"/>
</dbReference>
<dbReference type="Pfam" id="PF02518">
    <property type="entry name" value="HATPase_c"/>
    <property type="match status" value="1"/>
</dbReference>
<dbReference type="SMART" id="SM00388">
    <property type="entry name" value="HisKA"/>
    <property type="match status" value="1"/>
</dbReference>
<evidence type="ECO:0000256" key="2">
    <source>
        <dbReference type="ARBA" id="ARBA00004370"/>
    </source>
</evidence>
<dbReference type="InterPro" id="IPR005467">
    <property type="entry name" value="His_kinase_dom"/>
</dbReference>
<evidence type="ECO:0000256" key="10">
    <source>
        <dbReference type="SAM" id="Phobius"/>
    </source>
</evidence>
<keyword evidence="14" id="KW-1185">Reference proteome</keyword>
<dbReference type="EMBL" id="CP036291">
    <property type="protein sequence ID" value="QDU87724.1"/>
    <property type="molecule type" value="Genomic_DNA"/>
</dbReference>
<evidence type="ECO:0000256" key="7">
    <source>
        <dbReference type="ARBA" id="ARBA00022777"/>
    </source>
</evidence>
<dbReference type="CDD" id="cd00082">
    <property type="entry name" value="HisKA"/>
    <property type="match status" value="1"/>
</dbReference>
<dbReference type="PANTHER" id="PTHR45436:SF5">
    <property type="entry name" value="SENSOR HISTIDINE KINASE TRCS"/>
    <property type="match status" value="1"/>
</dbReference>
<evidence type="ECO:0000256" key="9">
    <source>
        <dbReference type="ARBA" id="ARBA00023012"/>
    </source>
</evidence>
<dbReference type="EC" id="2.7.13.3" evidence="3"/>
<evidence type="ECO:0000313" key="13">
    <source>
        <dbReference type="EMBL" id="QDU87724.1"/>
    </source>
</evidence>
<evidence type="ECO:0000256" key="1">
    <source>
        <dbReference type="ARBA" id="ARBA00000085"/>
    </source>
</evidence>
<dbReference type="Proteomes" id="UP000317429">
    <property type="component" value="Chromosome"/>
</dbReference>
<feature type="transmembrane region" description="Helical" evidence="10">
    <location>
        <begin position="12"/>
        <end position="32"/>
    </location>
</feature>
<dbReference type="InterPro" id="IPR050428">
    <property type="entry name" value="TCS_sensor_his_kinase"/>
</dbReference>
<sequence>MTSSIRARVLIASTLVISLVLLVAGLAVYALLRNGLSRQFDVSLMASAEGLARAFEYDSRGLHCDREGLEGAPRAIFRAWNTAGSVVAQSGGNLTLPPMSAIDLSATHDGVQECRLSDGSSARGVRVNFMPHVDSDYPGPEPPSRIILVAAVPLAEVEQTLSLAARQLALALLGGVLLAPLVLWPVTRLVVRPVEAIASRISRLDVAELDARLDPAGCPIELRPIVQRLNETIARLEDAFQRERAATANIAHELRTPLAGLRATIELATTRPRATDYYQQTLAECRQMTAELETLVERVLLLSRLDAGRLPQNPERIDVGGLLRACWDEAVRRAPQPPSGVRWDIDEGLTLTADRACARQVLRNLLANAVDHGAPDKPIAISAARSAAGVELRIANTSARPVGGDVQRLKQRFVQQDENRSRTGRNAGLGLSICDELVRQMGGELSLCVGAGDRFTAVVSLPGDPGERGKAAAAALVSLPMAVSRLAPAAPSSAPSPAKT</sequence>
<dbReference type="SUPFAM" id="SSF47384">
    <property type="entry name" value="Homodimeric domain of signal transducing histidine kinase"/>
    <property type="match status" value="1"/>
</dbReference>
<organism evidence="13 14">
    <name type="scientific">Pirellulimonas nuda</name>
    <dbReference type="NCBI Taxonomy" id="2528009"/>
    <lineage>
        <taxon>Bacteria</taxon>
        <taxon>Pseudomonadati</taxon>
        <taxon>Planctomycetota</taxon>
        <taxon>Planctomycetia</taxon>
        <taxon>Pirellulales</taxon>
        <taxon>Lacipirellulaceae</taxon>
        <taxon>Pirellulimonas</taxon>
    </lineage>
</organism>
<accession>A0A518D8E6</accession>
<dbReference type="PANTHER" id="PTHR45436">
    <property type="entry name" value="SENSOR HISTIDINE KINASE YKOH"/>
    <property type="match status" value="1"/>
</dbReference>
<evidence type="ECO:0000256" key="3">
    <source>
        <dbReference type="ARBA" id="ARBA00012438"/>
    </source>
</evidence>
<dbReference type="InterPro" id="IPR003594">
    <property type="entry name" value="HATPase_dom"/>
</dbReference>
<dbReference type="GO" id="GO:0005886">
    <property type="term" value="C:plasma membrane"/>
    <property type="evidence" value="ECO:0007669"/>
    <property type="project" value="TreeGrafter"/>
</dbReference>
<evidence type="ECO:0000313" key="14">
    <source>
        <dbReference type="Proteomes" id="UP000317429"/>
    </source>
</evidence>
<dbReference type="InterPro" id="IPR036890">
    <property type="entry name" value="HATPase_C_sf"/>
</dbReference>
<dbReference type="Gene3D" id="1.10.287.130">
    <property type="match status" value="1"/>
</dbReference>
<dbReference type="SMART" id="SM00304">
    <property type="entry name" value="HAMP"/>
    <property type="match status" value="1"/>
</dbReference>
<keyword evidence="8 10" id="KW-1133">Transmembrane helix</keyword>
<reference evidence="13 14" key="1">
    <citation type="submission" date="2019-02" db="EMBL/GenBank/DDBJ databases">
        <title>Deep-cultivation of Planctomycetes and their phenomic and genomic characterization uncovers novel biology.</title>
        <authorList>
            <person name="Wiegand S."/>
            <person name="Jogler M."/>
            <person name="Boedeker C."/>
            <person name="Pinto D."/>
            <person name="Vollmers J."/>
            <person name="Rivas-Marin E."/>
            <person name="Kohn T."/>
            <person name="Peeters S.H."/>
            <person name="Heuer A."/>
            <person name="Rast P."/>
            <person name="Oberbeckmann S."/>
            <person name="Bunk B."/>
            <person name="Jeske O."/>
            <person name="Meyerdierks A."/>
            <person name="Storesund J.E."/>
            <person name="Kallscheuer N."/>
            <person name="Luecker S."/>
            <person name="Lage O.M."/>
            <person name="Pohl T."/>
            <person name="Merkel B.J."/>
            <person name="Hornburger P."/>
            <person name="Mueller R.-W."/>
            <person name="Bruemmer F."/>
            <person name="Labrenz M."/>
            <person name="Spormann A.M."/>
            <person name="Op den Camp H."/>
            <person name="Overmann J."/>
            <person name="Amann R."/>
            <person name="Jetten M.S.M."/>
            <person name="Mascher T."/>
            <person name="Medema M.H."/>
            <person name="Devos D.P."/>
            <person name="Kaster A.-K."/>
            <person name="Ovreas L."/>
            <person name="Rohde M."/>
            <person name="Galperin M.Y."/>
            <person name="Jogler C."/>
        </authorList>
    </citation>
    <scope>NUCLEOTIDE SEQUENCE [LARGE SCALE GENOMIC DNA]</scope>
    <source>
        <strain evidence="13 14">Pla175</strain>
    </source>
</reference>
<feature type="domain" description="Histidine kinase" evidence="11">
    <location>
        <begin position="249"/>
        <end position="465"/>
    </location>
</feature>
<evidence type="ECO:0000256" key="8">
    <source>
        <dbReference type="ARBA" id="ARBA00022989"/>
    </source>
</evidence>
<dbReference type="PROSITE" id="PS50885">
    <property type="entry name" value="HAMP"/>
    <property type="match status" value="1"/>
</dbReference>
<gene>
    <name evidence="13" type="primary">czcS</name>
    <name evidence="13" type="ORF">Pla175_10900</name>
</gene>